<dbReference type="Pfam" id="PF13466">
    <property type="entry name" value="STAS_2"/>
    <property type="match status" value="1"/>
</dbReference>
<dbReference type="InterPro" id="IPR002645">
    <property type="entry name" value="STAS_dom"/>
</dbReference>
<sequence length="93" mass="10005">MAETTHVIPLHPEEWSDDPNAAIAQLRGADFAQIVVDCSEVRFIPALVAQILLSAIRTAAEEGKKLRLTGISPDAQSSLEEIGLWPLDAEVSA</sequence>
<dbReference type="EMBL" id="PVTQ01000014">
    <property type="protein sequence ID" value="PRY85819.1"/>
    <property type="molecule type" value="Genomic_DNA"/>
</dbReference>
<gene>
    <name evidence="2" type="ORF">CLV74_11442</name>
</gene>
<dbReference type="RefSeq" id="WP_106267189.1">
    <property type="nucleotide sequence ID" value="NZ_PVTQ01000014.1"/>
</dbReference>
<evidence type="ECO:0000313" key="2">
    <source>
        <dbReference type="EMBL" id="PRY85819.1"/>
    </source>
</evidence>
<keyword evidence="3" id="KW-1185">Reference proteome</keyword>
<evidence type="ECO:0000313" key="3">
    <source>
        <dbReference type="Proteomes" id="UP000238392"/>
    </source>
</evidence>
<dbReference type="Gene3D" id="3.30.750.24">
    <property type="entry name" value="STAS domain"/>
    <property type="match status" value="1"/>
</dbReference>
<evidence type="ECO:0000259" key="1">
    <source>
        <dbReference type="PROSITE" id="PS50801"/>
    </source>
</evidence>
<dbReference type="OrthoDB" id="7860738at2"/>
<dbReference type="SUPFAM" id="SSF52091">
    <property type="entry name" value="SpoIIaa-like"/>
    <property type="match status" value="1"/>
</dbReference>
<dbReference type="AlphaFoldDB" id="A0A2T0WGJ5"/>
<comment type="caution">
    <text evidence="2">The sequence shown here is derived from an EMBL/GenBank/DDBJ whole genome shotgun (WGS) entry which is preliminary data.</text>
</comment>
<feature type="domain" description="STAS" evidence="1">
    <location>
        <begin position="1"/>
        <end position="93"/>
    </location>
</feature>
<dbReference type="InterPro" id="IPR036513">
    <property type="entry name" value="STAS_dom_sf"/>
</dbReference>
<protein>
    <submittedName>
        <fullName evidence="2">STAS domain-containing protein</fullName>
    </submittedName>
</protein>
<dbReference type="InterPro" id="IPR058548">
    <property type="entry name" value="MlaB-like_STAS"/>
</dbReference>
<organism evidence="2 3">
    <name type="scientific">Donghicola tyrosinivorans</name>
    <dbReference type="NCBI Taxonomy" id="1652492"/>
    <lineage>
        <taxon>Bacteria</taxon>
        <taxon>Pseudomonadati</taxon>
        <taxon>Pseudomonadota</taxon>
        <taxon>Alphaproteobacteria</taxon>
        <taxon>Rhodobacterales</taxon>
        <taxon>Roseobacteraceae</taxon>
        <taxon>Donghicola</taxon>
    </lineage>
</organism>
<accession>A0A2T0WGJ5</accession>
<name>A0A2T0WGJ5_9RHOB</name>
<dbReference type="PROSITE" id="PS50801">
    <property type="entry name" value="STAS"/>
    <property type="match status" value="1"/>
</dbReference>
<dbReference type="Proteomes" id="UP000238392">
    <property type="component" value="Unassembled WGS sequence"/>
</dbReference>
<proteinExistence type="predicted"/>
<reference evidence="2 3" key="1">
    <citation type="submission" date="2018-03" db="EMBL/GenBank/DDBJ databases">
        <title>Genomic Encyclopedia of Archaeal and Bacterial Type Strains, Phase II (KMG-II): from individual species to whole genera.</title>
        <authorList>
            <person name="Goeker M."/>
        </authorList>
    </citation>
    <scope>NUCLEOTIDE SEQUENCE [LARGE SCALE GENOMIC DNA]</scope>
    <source>
        <strain evidence="2 3">DSM 100212</strain>
    </source>
</reference>